<comment type="caution">
    <text evidence="10">The sequence shown here is derived from an EMBL/GenBank/DDBJ whole genome shotgun (WGS) entry which is preliminary data.</text>
</comment>
<evidence type="ECO:0000256" key="6">
    <source>
        <dbReference type="ARBA" id="ARBA00023136"/>
    </source>
</evidence>
<keyword evidence="5" id="KW-0443">Lipid metabolism</keyword>
<keyword evidence="3 8" id="KW-1133">Transmembrane helix</keyword>
<evidence type="ECO:0000256" key="3">
    <source>
        <dbReference type="ARBA" id="ARBA00022989"/>
    </source>
</evidence>
<organism evidence="10 11">
    <name type="scientific">Pseudoalteromonas maricaloris</name>
    <dbReference type="NCBI Taxonomy" id="184924"/>
    <lineage>
        <taxon>Bacteria</taxon>
        <taxon>Pseudomonadati</taxon>
        <taxon>Pseudomonadota</taxon>
        <taxon>Gammaproteobacteria</taxon>
        <taxon>Alteromonadales</taxon>
        <taxon>Pseudoalteromonadaceae</taxon>
        <taxon>Pseudoalteromonas</taxon>
    </lineage>
</organism>
<feature type="transmembrane region" description="Helical" evidence="8">
    <location>
        <begin position="81"/>
        <end position="103"/>
    </location>
</feature>
<protein>
    <submittedName>
        <fullName evidence="10">Sterol desaturase family protein</fullName>
    </submittedName>
</protein>
<keyword evidence="4" id="KW-0560">Oxidoreductase</keyword>
<feature type="transmembrane region" description="Helical" evidence="8">
    <location>
        <begin position="159"/>
        <end position="180"/>
    </location>
</feature>
<evidence type="ECO:0000256" key="8">
    <source>
        <dbReference type="SAM" id="Phobius"/>
    </source>
</evidence>
<feature type="domain" description="Fatty acid hydroxylase" evidence="9">
    <location>
        <begin position="116"/>
        <end position="248"/>
    </location>
</feature>
<dbReference type="GO" id="GO:0005506">
    <property type="term" value="F:iron ion binding"/>
    <property type="evidence" value="ECO:0007669"/>
    <property type="project" value="InterPro"/>
</dbReference>
<evidence type="ECO:0000259" key="9">
    <source>
        <dbReference type="Pfam" id="PF04116"/>
    </source>
</evidence>
<dbReference type="GO" id="GO:0008610">
    <property type="term" value="P:lipid biosynthetic process"/>
    <property type="evidence" value="ECO:0007669"/>
    <property type="project" value="InterPro"/>
</dbReference>
<evidence type="ECO:0000256" key="5">
    <source>
        <dbReference type="ARBA" id="ARBA00023098"/>
    </source>
</evidence>
<feature type="transmembrane region" description="Helical" evidence="8">
    <location>
        <begin position="40"/>
        <end position="61"/>
    </location>
</feature>
<proteinExistence type="predicted"/>
<feature type="region of interest" description="Disordered" evidence="7">
    <location>
        <begin position="296"/>
        <end position="318"/>
    </location>
</feature>
<evidence type="ECO:0000256" key="4">
    <source>
        <dbReference type="ARBA" id="ARBA00023002"/>
    </source>
</evidence>
<dbReference type="PANTHER" id="PTHR21624:SF1">
    <property type="entry name" value="ALKYLGLYCEROL MONOOXYGENASE"/>
    <property type="match status" value="1"/>
</dbReference>
<reference evidence="10" key="1">
    <citation type="submission" date="2019-10" db="EMBL/GenBank/DDBJ databases">
        <authorList>
            <person name="Paulsen S."/>
        </authorList>
    </citation>
    <scope>NUCLEOTIDE SEQUENCE</scope>
    <source>
        <strain evidence="10">LMG 19692</strain>
    </source>
</reference>
<gene>
    <name evidence="10" type="ORF">F9Y85_03350</name>
</gene>
<sequence>MHNLATKNRVTQAMSILCYPIIFLIVSAISLLAITEKLELGITTFFTVLFVIFYFVVMERINPFRHSWHPSKKEWQRDGRYFILVMIYGAIGAGIIRTISIYLAPQENALTLSQNVLLAILVSSFTGYWLHRLQHKYLSLWSFHGIHHTPNKVTTSNNVVVHLFEVIISAVTIQLIFLLLGFSAESVFIAGQFTVLQGYFIHANINVKMGWLNHLIATPELHRFHHSTNLQEAGNYGSELSIWDKAFNSFQYHPERSPQEIGVTKPHLFPAPSAIGLGILHPFKWFISSKGKRPNYSNIAKRTANRPKKVPSTTHDIG</sequence>
<dbReference type="PANTHER" id="PTHR21624">
    <property type="entry name" value="STEROL DESATURASE-RELATED PROTEIN"/>
    <property type="match status" value="1"/>
</dbReference>
<dbReference type="Pfam" id="PF04116">
    <property type="entry name" value="FA_hydroxylase"/>
    <property type="match status" value="1"/>
</dbReference>
<dbReference type="GO" id="GO:0016020">
    <property type="term" value="C:membrane"/>
    <property type="evidence" value="ECO:0007669"/>
    <property type="project" value="GOC"/>
</dbReference>
<evidence type="ECO:0000256" key="1">
    <source>
        <dbReference type="ARBA" id="ARBA00004127"/>
    </source>
</evidence>
<evidence type="ECO:0000313" key="11">
    <source>
        <dbReference type="Proteomes" id="UP000646877"/>
    </source>
</evidence>
<evidence type="ECO:0000313" key="10">
    <source>
        <dbReference type="EMBL" id="NLR20373.1"/>
    </source>
</evidence>
<dbReference type="InterPro" id="IPR006694">
    <property type="entry name" value="Fatty_acid_hydroxylase"/>
</dbReference>
<dbReference type="AlphaFoldDB" id="A0A8I2GZQ9"/>
<keyword evidence="6 8" id="KW-0472">Membrane</keyword>
<dbReference type="Proteomes" id="UP000646877">
    <property type="component" value="Unassembled WGS sequence"/>
</dbReference>
<keyword evidence="2 8" id="KW-0812">Transmembrane</keyword>
<dbReference type="GO" id="GO:0006643">
    <property type="term" value="P:membrane lipid metabolic process"/>
    <property type="evidence" value="ECO:0007669"/>
    <property type="project" value="TreeGrafter"/>
</dbReference>
<evidence type="ECO:0000256" key="2">
    <source>
        <dbReference type="ARBA" id="ARBA00022692"/>
    </source>
</evidence>
<feature type="transmembrane region" description="Helical" evidence="8">
    <location>
        <begin position="109"/>
        <end position="130"/>
    </location>
</feature>
<evidence type="ECO:0000256" key="7">
    <source>
        <dbReference type="SAM" id="MobiDB-lite"/>
    </source>
</evidence>
<dbReference type="GO" id="GO:0012505">
    <property type="term" value="C:endomembrane system"/>
    <property type="evidence" value="ECO:0007669"/>
    <property type="project" value="UniProtKB-SubCell"/>
</dbReference>
<dbReference type="GO" id="GO:0050479">
    <property type="term" value="F:glyceryl-ether monooxygenase activity"/>
    <property type="evidence" value="ECO:0007669"/>
    <property type="project" value="TreeGrafter"/>
</dbReference>
<dbReference type="InterPro" id="IPR051689">
    <property type="entry name" value="Sterol_desaturase/TMEM195"/>
</dbReference>
<dbReference type="EMBL" id="WEIA01000001">
    <property type="protein sequence ID" value="NLR20373.1"/>
    <property type="molecule type" value="Genomic_DNA"/>
</dbReference>
<feature type="transmembrane region" description="Helical" evidence="8">
    <location>
        <begin position="12"/>
        <end position="34"/>
    </location>
</feature>
<comment type="subcellular location">
    <subcellularLocation>
        <location evidence="1">Endomembrane system</location>
        <topology evidence="1">Multi-pass membrane protein</topology>
    </subcellularLocation>
</comment>
<name>A0A8I2GZQ9_9GAMM</name>
<accession>A0A8I2GZQ9</accession>